<feature type="domain" description="UspA" evidence="5">
    <location>
        <begin position="4"/>
        <end position="147"/>
    </location>
</feature>
<dbReference type="RefSeq" id="WP_062479757.1">
    <property type="nucleotide sequence ID" value="NZ_CP013650.1"/>
</dbReference>
<keyword evidence="3" id="KW-0963">Cytoplasm</keyword>
<dbReference type="PRINTS" id="PR01438">
    <property type="entry name" value="UNVRSLSTRESS"/>
</dbReference>
<evidence type="ECO:0000256" key="3">
    <source>
        <dbReference type="ARBA" id="ARBA00022490"/>
    </source>
</evidence>
<dbReference type="PANTHER" id="PTHR47892:SF1">
    <property type="entry name" value="UNIVERSAL STRESS PROTEIN E"/>
    <property type="match status" value="1"/>
</dbReference>
<dbReference type="STRING" id="1526571.AT746_09680"/>
<dbReference type="NCBIfam" id="NF008380">
    <property type="entry name" value="PRK11175.1"/>
    <property type="match status" value="1"/>
</dbReference>
<evidence type="ECO:0000259" key="5">
    <source>
        <dbReference type="Pfam" id="PF00582"/>
    </source>
</evidence>
<dbReference type="CDD" id="cd23660">
    <property type="entry name" value="USP-E_repeat2"/>
    <property type="match status" value="1"/>
</dbReference>
<dbReference type="PANTHER" id="PTHR47892">
    <property type="entry name" value="UNIVERSAL STRESS PROTEIN E"/>
    <property type="match status" value="1"/>
</dbReference>
<dbReference type="EMBL" id="CP013650">
    <property type="protein sequence ID" value="ALS98505.1"/>
    <property type="molecule type" value="Genomic_DNA"/>
</dbReference>
<evidence type="ECO:0000256" key="2">
    <source>
        <dbReference type="ARBA" id="ARBA00008791"/>
    </source>
</evidence>
<dbReference type="SUPFAM" id="SSF52402">
    <property type="entry name" value="Adenine nucleotide alpha hydrolases-like"/>
    <property type="match status" value="2"/>
</dbReference>
<organism evidence="6 7">
    <name type="scientific">Lacimicrobium alkaliphilum</name>
    <dbReference type="NCBI Taxonomy" id="1526571"/>
    <lineage>
        <taxon>Bacteria</taxon>
        <taxon>Pseudomonadati</taxon>
        <taxon>Pseudomonadota</taxon>
        <taxon>Gammaproteobacteria</taxon>
        <taxon>Alteromonadales</taxon>
        <taxon>Alteromonadaceae</taxon>
        <taxon>Lacimicrobium</taxon>
    </lineage>
</organism>
<evidence type="ECO:0000313" key="7">
    <source>
        <dbReference type="Proteomes" id="UP000068447"/>
    </source>
</evidence>
<proteinExistence type="inferred from homology"/>
<dbReference type="InterPro" id="IPR006016">
    <property type="entry name" value="UspA"/>
</dbReference>
<dbReference type="Pfam" id="PF00582">
    <property type="entry name" value="Usp"/>
    <property type="match status" value="2"/>
</dbReference>
<dbReference type="Gene3D" id="3.40.50.12370">
    <property type="match status" value="1"/>
</dbReference>
<dbReference type="OrthoDB" id="239260at2"/>
<dbReference type="Proteomes" id="UP000068447">
    <property type="component" value="Chromosome"/>
</dbReference>
<dbReference type="InterPro" id="IPR006015">
    <property type="entry name" value="Universal_stress_UspA"/>
</dbReference>
<accession>A0A0U3B4M3</accession>
<protein>
    <submittedName>
        <fullName evidence="6">Universal stress protein UspE</fullName>
    </submittedName>
</protein>
<dbReference type="KEGG" id="lal:AT746_09680"/>
<keyword evidence="7" id="KW-1185">Reference proteome</keyword>
<dbReference type="AlphaFoldDB" id="A0A0U3B4M3"/>
<name>A0A0U3B4M3_9ALTE</name>
<evidence type="ECO:0000256" key="4">
    <source>
        <dbReference type="ARBA" id="ARBA00037131"/>
    </source>
</evidence>
<reference evidence="6 7" key="1">
    <citation type="submission" date="2015-12" db="EMBL/GenBank/DDBJ databases">
        <title>Complete genome of Lacimicrobium alkaliphilum KCTC 32984.</title>
        <authorList>
            <person name="Kim S.-G."/>
            <person name="Lee Y.-J."/>
        </authorList>
    </citation>
    <scope>NUCLEOTIDE SEQUENCE [LARGE SCALE GENOMIC DNA]</scope>
    <source>
        <strain evidence="6 7">YelD216</strain>
    </source>
</reference>
<evidence type="ECO:0000256" key="1">
    <source>
        <dbReference type="ARBA" id="ARBA00004496"/>
    </source>
</evidence>
<comment type="subcellular location">
    <subcellularLocation>
        <location evidence="1">Cytoplasm</location>
    </subcellularLocation>
</comment>
<feature type="domain" description="UspA" evidence="5">
    <location>
        <begin position="169"/>
        <end position="299"/>
    </location>
</feature>
<comment type="function">
    <text evidence="4">Required for resistance to DNA-damaging agents.</text>
</comment>
<gene>
    <name evidence="6" type="ORF">AT746_09680</name>
</gene>
<dbReference type="GO" id="GO:0005737">
    <property type="term" value="C:cytoplasm"/>
    <property type="evidence" value="ECO:0007669"/>
    <property type="project" value="UniProtKB-SubCell"/>
</dbReference>
<sequence length="310" mass="34522">MVNYKKLLVVIDPTTEKQKALNRALLIAQKTGASITAFLSIYDFSYEMTTMLSVDERETMRQAVVDDRTEWLTELVNAQVKDKDIAIDAKVVWHNRPYESIIYEVIDNHYDLVVKGTHEHGGLKSVIFTPTDWHLMRKAPVPVLLVKEHDWPEQGNILAAVNVGTEDKDHQSLNQQVTHTALAFARTLKGQVNLVNSYPGTPVNIAVEIPEFDPSDFNESVKKHHIESMQTFASTHGVADEHCFVKEGLPEDVIPSIAKKIDAELVVLGTVGRHGISAALIGNTAEHVIDALDCDVLTLKPEGFISPMQK</sequence>
<evidence type="ECO:0000313" key="6">
    <source>
        <dbReference type="EMBL" id="ALS98505.1"/>
    </source>
</evidence>
<comment type="similarity">
    <text evidence="2">Belongs to the universal stress protein A family.</text>
</comment>